<sequence>MLETVESQTSQALVLIDQTPQNALISTLVPTLVQTQREAIVDLLLLGMYADRHISVIEQDVLAEEVEKIGWDEFYSFSLYFQRAVPRVRDAIASPARTTQFLLAISQQLDQVDVMKFAIEKFSAMLCLDGSNDAEAQLLDQVMETFFAAA</sequence>
<proteinExistence type="predicted"/>
<dbReference type="EMBL" id="JADEXQ010000007">
    <property type="protein sequence ID" value="MBE9028750.1"/>
    <property type="molecule type" value="Genomic_DNA"/>
</dbReference>
<accession>A0A928VLJ4</accession>
<name>A0A928VLJ4_9CYAN</name>
<comment type="caution">
    <text evidence="1">The sequence shown here is derived from an EMBL/GenBank/DDBJ whole genome shotgun (WGS) entry which is preliminary data.</text>
</comment>
<keyword evidence="2" id="KW-1185">Reference proteome</keyword>
<dbReference type="AlphaFoldDB" id="A0A928VLJ4"/>
<dbReference type="Proteomes" id="UP000625316">
    <property type="component" value="Unassembled WGS sequence"/>
</dbReference>
<dbReference type="RefSeq" id="WP_264323576.1">
    <property type="nucleotide sequence ID" value="NZ_JADEXQ010000007.1"/>
</dbReference>
<gene>
    <name evidence="1" type="ORF">IQ266_03125</name>
</gene>
<evidence type="ECO:0000313" key="2">
    <source>
        <dbReference type="Proteomes" id="UP000625316"/>
    </source>
</evidence>
<evidence type="ECO:0008006" key="3">
    <source>
        <dbReference type="Google" id="ProtNLM"/>
    </source>
</evidence>
<evidence type="ECO:0000313" key="1">
    <source>
        <dbReference type="EMBL" id="MBE9028750.1"/>
    </source>
</evidence>
<organism evidence="1 2">
    <name type="scientific">Romeriopsis navalis LEGE 11480</name>
    <dbReference type="NCBI Taxonomy" id="2777977"/>
    <lineage>
        <taxon>Bacteria</taxon>
        <taxon>Bacillati</taxon>
        <taxon>Cyanobacteriota</taxon>
        <taxon>Cyanophyceae</taxon>
        <taxon>Leptolyngbyales</taxon>
        <taxon>Leptolyngbyaceae</taxon>
        <taxon>Romeriopsis</taxon>
        <taxon>Romeriopsis navalis</taxon>
    </lineage>
</organism>
<reference evidence="1" key="1">
    <citation type="submission" date="2020-10" db="EMBL/GenBank/DDBJ databases">
        <authorList>
            <person name="Castelo-Branco R."/>
            <person name="Eusebio N."/>
            <person name="Adriana R."/>
            <person name="Vieira A."/>
            <person name="Brugerolle De Fraissinette N."/>
            <person name="Rezende De Castro R."/>
            <person name="Schneider M.P."/>
            <person name="Vasconcelos V."/>
            <person name="Leao P.N."/>
        </authorList>
    </citation>
    <scope>NUCLEOTIDE SEQUENCE</scope>
    <source>
        <strain evidence="1">LEGE 11480</strain>
    </source>
</reference>
<protein>
    <recommendedName>
        <fullName evidence="3">Co-chaperone DjlA N-terminal domain-containing protein</fullName>
    </recommendedName>
</protein>